<comment type="caution">
    <text evidence="2">The sequence shown here is derived from an EMBL/GenBank/DDBJ whole genome shotgun (WGS) entry which is preliminary data.</text>
</comment>
<sequence>MNIEAKEKRIVWGLIFAFLIFFGIFTALRQYNFQTQAWDMGIFTQTFWNTVQGRFMQNTLEELPNHFGIHWSPILLLLVPGYALFPSPYFLLFIQTLAVALGAWPLYLLSKRILGPEWKEYRVLKNAPIIITAGYLLYAPLHWLTIYDFHEITFLVPLLIAGFYFMEIRRWGWASLFLLLAAATKEDAVIAVLFMGIYLLLKRRVPETAQNSSMPAWLTKERMFGIAVIIFSLLYFIFAIKIVMPAFGGGLLRLDRYSHFGNTFPEIITTIITQPLFDLKTIFTAEKIRYAVWLLLPVSFLPFFSWRTLILLIPGLAENLLTNFPAQFSGFYQYDATLIAGIFIGATLGLKNIVDKKWMAKKIALAALIAAIFIGYIMRSPVNPVFFPTNLFKTNPQWDALRAVLRSIPSSASVSANTNLVPHLANREHIYTLDQEPFPADIIIADQTDSFGFSDTQSFENYLMNYLNSGLYTFQTIENRYVIIIKK</sequence>
<evidence type="ECO:0008006" key="4">
    <source>
        <dbReference type="Google" id="ProtNLM"/>
    </source>
</evidence>
<dbReference type="STRING" id="1798410.A3H63_00570"/>
<name>A0A1G1ZU26_9BACT</name>
<keyword evidence="1" id="KW-0472">Membrane</keyword>
<proteinExistence type="predicted"/>
<feature type="transmembrane region" description="Helical" evidence="1">
    <location>
        <begin position="362"/>
        <end position="378"/>
    </location>
</feature>
<protein>
    <recommendedName>
        <fullName evidence="4">DUF2079 domain-containing protein</fullName>
    </recommendedName>
</protein>
<keyword evidence="1" id="KW-0812">Transmembrane</keyword>
<feature type="transmembrane region" description="Helical" evidence="1">
    <location>
        <begin position="89"/>
        <end position="109"/>
    </location>
</feature>
<gene>
    <name evidence="2" type="ORF">A3H63_00570</name>
</gene>
<feature type="transmembrane region" description="Helical" evidence="1">
    <location>
        <begin position="331"/>
        <end position="350"/>
    </location>
</feature>
<feature type="transmembrane region" description="Helical" evidence="1">
    <location>
        <begin position="144"/>
        <end position="165"/>
    </location>
</feature>
<reference evidence="2 3" key="1">
    <citation type="journal article" date="2016" name="Nat. Commun.">
        <title>Thousands of microbial genomes shed light on interconnected biogeochemical processes in an aquifer system.</title>
        <authorList>
            <person name="Anantharaman K."/>
            <person name="Brown C.T."/>
            <person name="Hug L.A."/>
            <person name="Sharon I."/>
            <person name="Castelle C.J."/>
            <person name="Probst A.J."/>
            <person name="Thomas B.C."/>
            <person name="Singh A."/>
            <person name="Wilkins M.J."/>
            <person name="Karaoz U."/>
            <person name="Brodie E.L."/>
            <person name="Williams K.H."/>
            <person name="Hubbard S.S."/>
            <person name="Banfield J.F."/>
        </authorList>
    </citation>
    <scope>NUCLEOTIDE SEQUENCE [LARGE SCALE GENOMIC DNA]</scope>
</reference>
<keyword evidence="1" id="KW-1133">Transmembrane helix</keyword>
<dbReference type="EMBL" id="MHJM01000011">
    <property type="protein sequence ID" value="OGY67989.1"/>
    <property type="molecule type" value="Genomic_DNA"/>
</dbReference>
<dbReference type="Pfam" id="PF09852">
    <property type="entry name" value="DUF2079"/>
    <property type="match status" value="1"/>
</dbReference>
<feature type="transmembrane region" description="Helical" evidence="1">
    <location>
        <begin position="12"/>
        <end position="31"/>
    </location>
</feature>
<evidence type="ECO:0000313" key="3">
    <source>
        <dbReference type="Proteomes" id="UP000176284"/>
    </source>
</evidence>
<evidence type="ECO:0000256" key="1">
    <source>
        <dbReference type="SAM" id="Phobius"/>
    </source>
</evidence>
<organism evidence="2 3">
    <name type="scientific">Candidatus Harrisonbacteria bacterium RIFCSPLOWO2_02_FULL_45_10c</name>
    <dbReference type="NCBI Taxonomy" id="1798410"/>
    <lineage>
        <taxon>Bacteria</taxon>
        <taxon>Candidatus Harrisoniibacteriota</taxon>
    </lineage>
</organism>
<accession>A0A1G1ZU26</accession>
<feature type="transmembrane region" description="Helical" evidence="1">
    <location>
        <begin position="290"/>
        <end position="311"/>
    </location>
</feature>
<dbReference type="InterPro" id="IPR018650">
    <property type="entry name" value="STSV1_Orf64"/>
</dbReference>
<feature type="transmembrane region" description="Helical" evidence="1">
    <location>
        <begin position="223"/>
        <end position="244"/>
    </location>
</feature>
<feature type="transmembrane region" description="Helical" evidence="1">
    <location>
        <begin position="121"/>
        <end position="138"/>
    </location>
</feature>
<feature type="transmembrane region" description="Helical" evidence="1">
    <location>
        <begin position="177"/>
        <end position="201"/>
    </location>
</feature>
<dbReference type="AlphaFoldDB" id="A0A1G1ZU26"/>
<evidence type="ECO:0000313" key="2">
    <source>
        <dbReference type="EMBL" id="OGY67989.1"/>
    </source>
</evidence>
<dbReference type="Proteomes" id="UP000176284">
    <property type="component" value="Unassembled WGS sequence"/>
</dbReference>